<proteinExistence type="predicted"/>
<evidence type="ECO:0000313" key="3">
    <source>
        <dbReference type="Proteomes" id="UP001205311"/>
    </source>
</evidence>
<organism evidence="2 3">
    <name type="scientific">Streptoalloteichus tenebrarius (strain ATCC 17920 / DSM 40477 / JCM 4838 / CBS 697.72 / NBRC 16177 / NCIMB 11028 / NRRL B-12390 / A12253. 1 / ISP 5477)</name>
    <name type="common">Streptomyces tenebrarius</name>
    <dbReference type="NCBI Taxonomy" id="1933"/>
    <lineage>
        <taxon>Bacteria</taxon>
        <taxon>Bacillati</taxon>
        <taxon>Actinomycetota</taxon>
        <taxon>Actinomycetes</taxon>
        <taxon>Pseudonocardiales</taxon>
        <taxon>Pseudonocardiaceae</taxon>
        <taxon>Streptoalloteichus</taxon>
    </lineage>
</organism>
<protein>
    <submittedName>
        <fullName evidence="2">Uncharacterized protein</fullName>
    </submittedName>
</protein>
<dbReference type="Proteomes" id="UP001205311">
    <property type="component" value="Unassembled WGS sequence"/>
</dbReference>
<feature type="compositionally biased region" description="Basic residues" evidence="1">
    <location>
        <begin position="27"/>
        <end position="37"/>
    </location>
</feature>
<evidence type="ECO:0000256" key="1">
    <source>
        <dbReference type="SAM" id="MobiDB-lite"/>
    </source>
</evidence>
<comment type="caution">
    <text evidence="2">The sequence shown here is derived from an EMBL/GenBank/DDBJ whole genome shotgun (WGS) entry which is preliminary data.</text>
</comment>
<gene>
    <name evidence="2" type="ORF">LX15_006142</name>
</gene>
<name>A0ABT1I3T5_STRSD</name>
<evidence type="ECO:0000313" key="2">
    <source>
        <dbReference type="EMBL" id="MCP2262405.1"/>
    </source>
</evidence>
<dbReference type="EMBL" id="JAMTCP010000067">
    <property type="protein sequence ID" value="MCP2262405.1"/>
    <property type="molecule type" value="Genomic_DNA"/>
</dbReference>
<sequence>MLRKDRAMSGSDTVAVDAESGPAPRHIAPRHAGRRPSSRSSSRS</sequence>
<reference evidence="2 3" key="1">
    <citation type="submission" date="2022-06" db="EMBL/GenBank/DDBJ databases">
        <title>Genomic Encyclopedia of Archaeal and Bacterial Type Strains, Phase II (KMG-II): from individual species to whole genera.</title>
        <authorList>
            <person name="Goeker M."/>
        </authorList>
    </citation>
    <scope>NUCLEOTIDE SEQUENCE [LARGE SCALE GENOMIC DNA]</scope>
    <source>
        <strain evidence="2 3">DSM 40477</strain>
    </source>
</reference>
<feature type="region of interest" description="Disordered" evidence="1">
    <location>
        <begin position="1"/>
        <end position="44"/>
    </location>
</feature>
<feature type="non-terminal residue" evidence="2">
    <location>
        <position position="44"/>
    </location>
</feature>
<accession>A0ABT1I3T5</accession>
<keyword evidence="3" id="KW-1185">Reference proteome</keyword>